<sequence>MMRHMDSLRKLLLLEPRGYPCQNANYILPPTHPDAAFGFVIAEQNAIYPMMSGHNAICVATALLETGMVPMEEPYTRFALEAPAGLIPIEAECRHGRVLGVTLRNQPAFCRAQDMDLRIDVRTIGEVSVSVAYGGMWYCIVDAASVGLCLEPAHGREIVRLGEMIKVATREQHSVQHPELDYPGPDILCFRGPLERAADGRLGARNVVVMSNGQLEWGKPETWTGMIDRSPCGTGTCAVMAMLHARGELGLGDEFVHESIMGTRFVGKLHGLATVGKGTDAEVVGVVPSITGRAWITQHATVLCDPTDPFPEGYTCGDIW</sequence>
<dbReference type="AlphaFoldDB" id="A0A0M0JVC8"/>
<evidence type="ECO:0000313" key="4">
    <source>
        <dbReference type="Proteomes" id="UP000037460"/>
    </source>
</evidence>
<comment type="similarity">
    <text evidence="1">Belongs to the proline racemase family.</text>
</comment>
<reference evidence="4" key="1">
    <citation type="journal article" date="2015" name="PLoS Genet.">
        <title>Genome Sequence and Transcriptome Analyses of Chrysochromulina tobin: Metabolic Tools for Enhanced Algal Fitness in the Prominent Order Prymnesiales (Haptophyceae).</title>
        <authorList>
            <person name="Hovde B.T."/>
            <person name="Deodato C.R."/>
            <person name="Hunsperger H.M."/>
            <person name="Ryken S.A."/>
            <person name="Yost W."/>
            <person name="Jha R.K."/>
            <person name="Patterson J."/>
            <person name="Monnat R.J. Jr."/>
            <person name="Barlow S.B."/>
            <person name="Starkenburg S.R."/>
            <person name="Cattolico R.A."/>
        </authorList>
    </citation>
    <scope>NUCLEOTIDE SEQUENCE</scope>
    <source>
        <strain evidence="4">CCMP291</strain>
    </source>
</reference>
<dbReference type="Pfam" id="PF05544">
    <property type="entry name" value="Pro_racemase"/>
    <property type="match status" value="1"/>
</dbReference>
<dbReference type="Gene3D" id="3.10.310.10">
    <property type="entry name" value="Diaminopimelate Epimerase, Chain A, domain 1"/>
    <property type="match status" value="2"/>
</dbReference>
<gene>
    <name evidence="3" type="ORF">Ctob_014279</name>
</gene>
<dbReference type="OrthoDB" id="6409228at2759"/>
<dbReference type="Proteomes" id="UP000037460">
    <property type="component" value="Unassembled WGS sequence"/>
</dbReference>
<dbReference type="InterPro" id="IPR008794">
    <property type="entry name" value="Pro_racemase_fam"/>
</dbReference>
<evidence type="ECO:0000256" key="2">
    <source>
        <dbReference type="PIRSR" id="PIRSR029792-1"/>
    </source>
</evidence>
<protein>
    <submittedName>
        <fullName evidence="3">Proline racemase</fullName>
    </submittedName>
</protein>
<comment type="caution">
    <text evidence="3">The sequence shown here is derived from an EMBL/GenBank/DDBJ whole genome shotgun (WGS) entry which is preliminary data.</text>
</comment>
<dbReference type="SFLD" id="SFLDS00028">
    <property type="entry name" value="Proline_Racemase"/>
    <property type="match status" value="1"/>
</dbReference>
<feature type="active site" description="Proton acceptor" evidence="2">
    <location>
        <position position="52"/>
    </location>
</feature>
<dbReference type="PANTHER" id="PTHR33442">
    <property type="entry name" value="TRANS-3-HYDROXY-L-PROLINE DEHYDRATASE"/>
    <property type="match status" value="1"/>
</dbReference>
<accession>A0A0M0JVC8</accession>
<feature type="active site" description="Proton donor" evidence="2">
    <location>
        <position position="232"/>
    </location>
</feature>
<evidence type="ECO:0000313" key="3">
    <source>
        <dbReference type="EMBL" id="KOO30083.1"/>
    </source>
</evidence>
<name>A0A0M0JVC8_9EUKA</name>
<dbReference type="SUPFAM" id="SSF54506">
    <property type="entry name" value="Diaminopimelate epimerase-like"/>
    <property type="match status" value="1"/>
</dbReference>
<dbReference type="PANTHER" id="PTHR33442:SF5">
    <property type="entry name" value="BIFUNCTIONAL TRANS-3-HYDROXY-L-PROLINE DEHYDRATASE_2-EPIMERASE"/>
    <property type="match status" value="1"/>
</dbReference>
<dbReference type="GO" id="GO:0047580">
    <property type="term" value="F:4-hydroxyproline epimerase activity"/>
    <property type="evidence" value="ECO:0007669"/>
    <property type="project" value="TreeGrafter"/>
</dbReference>
<evidence type="ECO:0000256" key="1">
    <source>
        <dbReference type="ARBA" id="ARBA00007529"/>
    </source>
</evidence>
<keyword evidence="4" id="KW-1185">Reference proteome</keyword>
<dbReference type="PIRSF" id="PIRSF029792">
    <property type="entry name" value="Pro_racemase"/>
    <property type="match status" value="1"/>
</dbReference>
<organism evidence="3 4">
    <name type="scientific">Chrysochromulina tobinii</name>
    <dbReference type="NCBI Taxonomy" id="1460289"/>
    <lineage>
        <taxon>Eukaryota</taxon>
        <taxon>Haptista</taxon>
        <taxon>Haptophyta</taxon>
        <taxon>Prymnesiophyceae</taxon>
        <taxon>Prymnesiales</taxon>
        <taxon>Chrysochromulinaceae</taxon>
        <taxon>Chrysochromulina</taxon>
    </lineage>
</organism>
<dbReference type="EMBL" id="JWZX01002297">
    <property type="protein sequence ID" value="KOO30083.1"/>
    <property type="molecule type" value="Genomic_DNA"/>
</dbReference>
<proteinExistence type="inferred from homology"/>